<evidence type="ECO:0000256" key="1">
    <source>
        <dbReference type="ARBA" id="ARBA00004651"/>
    </source>
</evidence>
<dbReference type="PIRSF" id="PIRSF005353">
    <property type="entry name" value="PbuG"/>
    <property type="match status" value="1"/>
</dbReference>
<reference evidence="10" key="1">
    <citation type="submission" date="2022-12" db="EMBL/GenBank/DDBJ databases">
        <title>Description and comparative metabolic analysis of Aerococcus sp. nov., isolated from the feces of a pig.</title>
        <authorList>
            <person name="Chang Y.-H."/>
        </authorList>
    </citation>
    <scope>NUCLEOTIDE SEQUENCE</scope>
    <source>
        <strain evidence="10">YH-aer222</strain>
    </source>
</reference>
<feature type="transmembrane region" description="Helical" evidence="9">
    <location>
        <begin position="471"/>
        <end position="489"/>
    </location>
</feature>
<feature type="transmembrane region" description="Helical" evidence="9">
    <location>
        <begin position="97"/>
        <end position="118"/>
    </location>
</feature>
<accession>A0A9X3FWI9</accession>
<keyword evidence="7 8" id="KW-0472">Membrane</keyword>
<comment type="subcellular location">
    <subcellularLocation>
        <location evidence="1 8">Cell membrane</location>
        <topology evidence="1 8">Multi-pass membrane protein</topology>
    </subcellularLocation>
</comment>
<dbReference type="InterPro" id="IPR045018">
    <property type="entry name" value="Azg-like"/>
</dbReference>
<feature type="transmembrane region" description="Helical" evidence="9">
    <location>
        <begin position="125"/>
        <end position="150"/>
    </location>
</feature>
<evidence type="ECO:0000256" key="3">
    <source>
        <dbReference type="ARBA" id="ARBA00022448"/>
    </source>
</evidence>
<gene>
    <name evidence="10" type="ORF">OW157_04480</name>
</gene>
<dbReference type="EMBL" id="JAPRFR010000001">
    <property type="protein sequence ID" value="MCZ0725827.1"/>
    <property type="molecule type" value="Genomic_DNA"/>
</dbReference>
<dbReference type="PANTHER" id="PTHR43337:SF1">
    <property type="entry name" value="XANTHINE_URACIL PERMEASE C887.17-RELATED"/>
    <property type="match status" value="1"/>
</dbReference>
<feature type="transmembrane region" description="Helical" evidence="9">
    <location>
        <begin position="225"/>
        <end position="241"/>
    </location>
</feature>
<keyword evidence="5 8" id="KW-0812">Transmembrane</keyword>
<evidence type="ECO:0000256" key="8">
    <source>
        <dbReference type="PIRNR" id="PIRNR005353"/>
    </source>
</evidence>
<feature type="transmembrane region" description="Helical" evidence="9">
    <location>
        <begin position="380"/>
        <end position="413"/>
    </location>
</feature>
<evidence type="ECO:0000256" key="2">
    <source>
        <dbReference type="ARBA" id="ARBA00005697"/>
    </source>
</evidence>
<keyword evidence="11" id="KW-1185">Reference proteome</keyword>
<evidence type="ECO:0000256" key="5">
    <source>
        <dbReference type="ARBA" id="ARBA00022692"/>
    </source>
</evidence>
<dbReference type="InterPro" id="IPR006043">
    <property type="entry name" value="NCS2"/>
</dbReference>
<evidence type="ECO:0000256" key="4">
    <source>
        <dbReference type="ARBA" id="ARBA00022475"/>
    </source>
</evidence>
<keyword evidence="6 8" id="KW-1133">Transmembrane helix</keyword>
<comment type="similarity">
    <text evidence="2 8">Belongs to the nucleobase:cation symporter-2 (NCS2) (TC 2.A.40) family. Azg-like subfamily.</text>
</comment>
<dbReference type="AlphaFoldDB" id="A0A9X3FWI9"/>
<comment type="caution">
    <text evidence="10">The sequence shown here is derived from an EMBL/GenBank/DDBJ whole genome shotgun (WGS) entry which is preliminary data.</text>
</comment>
<organism evidence="10 11">
    <name type="scientific">Aerococcus kribbianus</name>
    <dbReference type="NCBI Taxonomy" id="2999064"/>
    <lineage>
        <taxon>Bacteria</taxon>
        <taxon>Bacillati</taxon>
        <taxon>Bacillota</taxon>
        <taxon>Bacilli</taxon>
        <taxon>Lactobacillales</taxon>
        <taxon>Aerococcaceae</taxon>
        <taxon>Aerococcus</taxon>
    </lineage>
</organism>
<sequence>MSKLAEFFHVQEEGSSVSTEIIAGLSTFFAMSYIIFVNPAILSETGMPYQGVFLATLISSALATLFIGLFANVPYALAPGMGLNAFFTYTVCFSLGFTWQEALAMVFICGLFNIVITVTRFRQLIIAAIPVSLQHAISTGIGMFVAYIGIKNAGFITFTSDPGSIASINGQAFDASQSLYEGGINTIISTGGAVPGITSFTDQTSLLALAGLILTIILMLRGVKGAILIGIIAISVINVIINPDVLSTLNFDQSGLGASFADLGTTFGAAFGQEGMLSLFSDPARLPLVIMTIFAFSLSDVFDTIGTFIGTGRSSGIFSEADIKNMSKAGMMNTKLDKALFGDVVGTSLGAIFGTSNTTVFAESTVGIGNGGRTGLTSTVVAICFAACIFLSPFISLVPGAATAPALIIVGIMMMSSVQEIDWSDFTEAVPAFFASVFMAYAYSISYGIAAGFIFYCIVKTVNGESKEVHPIIWGASALFLINFVVMAIL</sequence>
<dbReference type="InterPro" id="IPR026033">
    <property type="entry name" value="Azg-like_bact_archaea"/>
</dbReference>
<dbReference type="GO" id="GO:0005345">
    <property type="term" value="F:purine nucleobase transmembrane transporter activity"/>
    <property type="evidence" value="ECO:0007669"/>
    <property type="project" value="TreeGrafter"/>
</dbReference>
<keyword evidence="4 8" id="KW-1003">Cell membrane</keyword>
<dbReference type="Proteomes" id="UP001146670">
    <property type="component" value="Unassembled WGS sequence"/>
</dbReference>
<feature type="transmembrane region" description="Helical" evidence="9">
    <location>
        <begin position="204"/>
        <end position="220"/>
    </location>
</feature>
<name>A0A9X3FWI9_9LACT</name>
<feature type="transmembrane region" description="Helical" evidence="9">
    <location>
        <begin position="21"/>
        <end position="41"/>
    </location>
</feature>
<evidence type="ECO:0000256" key="6">
    <source>
        <dbReference type="ARBA" id="ARBA00022989"/>
    </source>
</evidence>
<evidence type="ECO:0000313" key="11">
    <source>
        <dbReference type="Proteomes" id="UP001146670"/>
    </source>
</evidence>
<protein>
    <submittedName>
        <fullName evidence="10">NCS2 family permease</fullName>
    </submittedName>
</protein>
<proteinExistence type="inferred from homology"/>
<keyword evidence="3 8" id="KW-0813">Transport</keyword>
<evidence type="ECO:0000256" key="9">
    <source>
        <dbReference type="SAM" id="Phobius"/>
    </source>
</evidence>
<dbReference type="RefSeq" id="WP_268752136.1">
    <property type="nucleotide sequence ID" value="NZ_JAPRFQ010000001.1"/>
</dbReference>
<feature type="transmembrane region" description="Helical" evidence="9">
    <location>
        <begin position="433"/>
        <end position="459"/>
    </location>
</feature>
<evidence type="ECO:0000256" key="7">
    <source>
        <dbReference type="ARBA" id="ARBA00023136"/>
    </source>
</evidence>
<dbReference type="PANTHER" id="PTHR43337">
    <property type="entry name" value="XANTHINE/URACIL PERMEASE C887.17-RELATED"/>
    <property type="match status" value="1"/>
</dbReference>
<dbReference type="Pfam" id="PF00860">
    <property type="entry name" value="Xan_ur_permease"/>
    <property type="match status" value="2"/>
</dbReference>
<feature type="transmembrane region" description="Helical" evidence="9">
    <location>
        <begin position="53"/>
        <end position="77"/>
    </location>
</feature>
<evidence type="ECO:0000313" key="10">
    <source>
        <dbReference type="EMBL" id="MCZ0725827.1"/>
    </source>
</evidence>
<feature type="transmembrane region" description="Helical" evidence="9">
    <location>
        <begin position="286"/>
        <end position="309"/>
    </location>
</feature>
<dbReference type="GO" id="GO:0005886">
    <property type="term" value="C:plasma membrane"/>
    <property type="evidence" value="ECO:0007669"/>
    <property type="project" value="UniProtKB-SubCell"/>
</dbReference>